<dbReference type="RefSeq" id="WP_228232195.1">
    <property type="nucleotide sequence ID" value="NZ_JAJGNA010000001.1"/>
</dbReference>
<comment type="caution">
    <text evidence="1">The sequence shown here is derived from an EMBL/GenBank/DDBJ whole genome shotgun (WGS) entry which is preliminary data.</text>
</comment>
<name>A0A9Q3YKS6_9GAMM</name>
<organism evidence="1 2">
    <name type="scientific">Alloalcanivorax marinus</name>
    <dbReference type="NCBI Taxonomy" id="1177169"/>
    <lineage>
        <taxon>Bacteria</taxon>
        <taxon>Pseudomonadati</taxon>
        <taxon>Pseudomonadota</taxon>
        <taxon>Gammaproteobacteria</taxon>
        <taxon>Oceanospirillales</taxon>
        <taxon>Alcanivoracaceae</taxon>
        <taxon>Alloalcanivorax</taxon>
    </lineage>
</organism>
<keyword evidence="2" id="KW-1185">Reference proteome</keyword>
<evidence type="ECO:0000313" key="2">
    <source>
        <dbReference type="Proteomes" id="UP001108027"/>
    </source>
</evidence>
<protein>
    <submittedName>
        <fullName evidence="1">Uncharacterized protein</fullName>
    </submittedName>
</protein>
<sequence length="298" mass="34547">MSHWPPQVNALPDELKRIQNKERDLRWLWHHLLQQGAPLPPEETVPASERPGVISNVINTHTNPPAEIERIKAAHADSLVDEDHLKWLDKDDDRLLIWMLGRIQHLHFYGHGYTIAVPSTAPEARRDAIILTLDLWNTTADEKKRFLADERANWGALRTPETDTQWIKLKDGTQLRWAWEYLHKMFKALPLPPPVNNRDLHTSVLASLDHMAYNHPAERKLFIEKMKKTWSQKKYRDSGKAKKPYYMQLTKDTRTKLEELAKSRDMTAPDLVEILVQGEYDRISAPQEDSAEEPTTGA</sequence>
<gene>
    <name evidence="1" type="ORF">LL252_00660</name>
</gene>
<evidence type="ECO:0000313" key="1">
    <source>
        <dbReference type="EMBL" id="MCC4307067.1"/>
    </source>
</evidence>
<dbReference type="Proteomes" id="UP001108027">
    <property type="component" value="Unassembled WGS sequence"/>
</dbReference>
<dbReference type="AlphaFoldDB" id="A0A9Q3YKS6"/>
<dbReference type="EMBL" id="JAJGNA010000001">
    <property type="protein sequence ID" value="MCC4307067.1"/>
    <property type="molecule type" value="Genomic_DNA"/>
</dbReference>
<reference evidence="1" key="1">
    <citation type="submission" date="2021-10" db="EMBL/GenBank/DDBJ databases">
        <title>The diversity and Nitrogen Metabolism of Culturable Nitrate-Utilizing Bacteria Within the Oxygen Minimum Zone of the Changjiang (Yangtze River)Estuary.</title>
        <authorList>
            <person name="Zhang D."/>
            <person name="Zheng J."/>
            <person name="Liu S."/>
            <person name="He W."/>
        </authorList>
    </citation>
    <scope>NUCLEOTIDE SEQUENCE</scope>
    <source>
        <strain evidence="1">FXH-223</strain>
    </source>
</reference>
<proteinExistence type="predicted"/>
<accession>A0A9Q3YKS6</accession>